<dbReference type="InterPro" id="IPR016163">
    <property type="entry name" value="Ald_DH_C"/>
</dbReference>
<reference evidence="6" key="1">
    <citation type="journal article" date="2014" name="Int. J. Syst. Evol. Microbiol.">
        <title>Complete genome sequence of Corynebacterium casei LMG S-19264T (=DSM 44701T), isolated from a smear-ripened cheese.</title>
        <authorList>
            <consortium name="US DOE Joint Genome Institute (JGI-PGF)"/>
            <person name="Walter F."/>
            <person name="Albersmeier A."/>
            <person name="Kalinowski J."/>
            <person name="Ruckert C."/>
        </authorList>
    </citation>
    <scope>NUCLEOTIDE SEQUENCE</scope>
    <source>
        <strain evidence="6">KCTC 22169</strain>
    </source>
</reference>
<protein>
    <submittedName>
        <fullName evidence="6">NAD-dependent succinate-semialdehyde dehydrogenase</fullName>
    </submittedName>
</protein>
<dbReference type="Proteomes" id="UP000626148">
    <property type="component" value="Unassembled WGS sequence"/>
</dbReference>
<dbReference type="CDD" id="cd07103">
    <property type="entry name" value="ALDH_F5_SSADH_GabD"/>
    <property type="match status" value="1"/>
</dbReference>
<evidence type="ECO:0000259" key="5">
    <source>
        <dbReference type="Pfam" id="PF00171"/>
    </source>
</evidence>
<evidence type="ECO:0000313" key="7">
    <source>
        <dbReference type="Proteomes" id="UP000626148"/>
    </source>
</evidence>
<reference evidence="6" key="2">
    <citation type="submission" date="2020-09" db="EMBL/GenBank/DDBJ databases">
        <authorList>
            <person name="Sun Q."/>
            <person name="Kim S."/>
        </authorList>
    </citation>
    <scope>NUCLEOTIDE SEQUENCE</scope>
    <source>
        <strain evidence="6">KCTC 22169</strain>
    </source>
</reference>
<dbReference type="FunFam" id="3.40.309.10:FF:000004">
    <property type="entry name" value="Succinate-semialdehyde dehydrogenase I"/>
    <property type="match status" value="1"/>
</dbReference>
<gene>
    <name evidence="6" type="ORF">GCM10007392_22740</name>
</gene>
<sequence>MTHDSLNTVPTELYIDGRWAPASDGGTFTVYNPADEEALASVASATQEDALKAVDAAHRAGDAWAARAPRERAEILRKAFELMTERREAIAAVISLEEGKTRAEALGEVAYASEFFRWYAEEAVRDNGVLVRSPSGNNNILVQHHPVGVCLMITPWNFPAAMATRKIAPALAAGCTTILKPASETPLTALLLAGLFEEAGVPAGVVNVIPSKRSSVMSNTILGDDRVRKISFTGSTEVGRLLLAKASERIVNCSMELGGNAPFVVLDDADMDVAVESAMVAKMRNAGESCIGANRFYVHSSLIDEFSSRMAEAMGRLTVGPGLEPGVDVGPLVNASTRDKVAELVEQAVSLGATVMTGGKALDGKGYYYKPTVVTHIPDSADISHTEIFGPVAAIYPFDTIDEAVSKANDTEFGLAAYVIGRDVGRALAVASRIEAGILGINRGFVSDPAAPFGGFKQSGLGREGSQDGLHEFIEKQYIAVDW</sequence>
<dbReference type="GO" id="GO:0004777">
    <property type="term" value="F:succinate-semialdehyde dehydrogenase (NAD+) activity"/>
    <property type="evidence" value="ECO:0007669"/>
    <property type="project" value="TreeGrafter"/>
</dbReference>
<evidence type="ECO:0000256" key="4">
    <source>
        <dbReference type="RuleBase" id="RU003345"/>
    </source>
</evidence>
<dbReference type="Gene3D" id="3.40.605.10">
    <property type="entry name" value="Aldehyde Dehydrogenase, Chain A, domain 1"/>
    <property type="match status" value="1"/>
</dbReference>
<dbReference type="GO" id="GO:0009450">
    <property type="term" value="P:gamma-aminobutyric acid catabolic process"/>
    <property type="evidence" value="ECO:0007669"/>
    <property type="project" value="TreeGrafter"/>
</dbReference>
<evidence type="ECO:0000256" key="2">
    <source>
        <dbReference type="ARBA" id="ARBA00023002"/>
    </source>
</evidence>
<dbReference type="InterPro" id="IPR029510">
    <property type="entry name" value="Ald_DH_CS_GLU"/>
</dbReference>
<keyword evidence="2 4" id="KW-0560">Oxidoreductase</keyword>
<dbReference type="Pfam" id="PF00171">
    <property type="entry name" value="Aldedh"/>
    <property type="match status" value="1"/>
</dbReference>
<evidence type="ECO:0000256" key="3">
    <source>
        <dbReference type="PROSITE-ProRule" id="PRU10007"/>
    </source>
</evidence>
<dbReference type="InterPro" id="IPR016161">
    <property type="entry name" value="Ald_DH/histidinol_DH"/>
</dbReference>
<comment type="caution">
    <text evidence="6">The sequence shown here is derived from an EMBL/GenBank/DDBJ whole genome shotgun (WGS) entry which is preliminary data.</text>
</comment>
<proteinExistence type="inferred from homology"/>
<dbReference type="SUPFAM" id="SSF53720">
    <property type="entry name" value="ALDH-like"/>
    <property type="match status" value="1"/>
</dbReference>
<dbReference type="PROSITE" id="PS00687">
    <property type="entry name" value="ALDEHYDE_DEHYDR_GLU"/>
    <property type="match status" value="1"/>
</dbReference>
<accession>A0A918NAZ8</accession>
<feature type="domain" description="Aldehyde dehydrogenase" evidence="5">
    <location>
        <begin position="19"/>
        <end position="477"/>
    </location>
</feature>
<dbReference type="RefSeq" id="WP_189608662.1">
    <property type="nucleotide sequence ID" value="NZ_BMXR01000005.1"/>
</dbReference>
<name>A0A918NAZ8_9GAMM</name>
<feature type="active site" evidence="3">
    <location>
        <position position="256"/>
    </location>
</feature>
<dbReference type="InterPro" id="IPR015590">
    <property type="entry name" value="Aldehyde_DH_dom"/>
</dbReference>
<dbReference type="AlphaFoldDB" id="A0A918NAZ8"/>
<dbReference type="EMBL" id="BMXR01000005">
    <property type="protein sequence ID" value="GGX54748.1"/>
    <property type="molecule type" value="Genomic_DNA"/>
</dbReference>
<organism evidence="6 7">
    <name type="scientific">Saccharospirillum salsuginis</name>
    <dbReference type="NCBI Taxonomy" id="418750"/>
    <lineage>
        <taxon>Bacteria</taxon>
        <taxon>Pseudomonadati</taxon>
        <taxon>Pseudomonadota</taxon>
        <taxon>Gammaproteobacteria</taxon>
        <taxon>Oceanospirillales</taxon>
        <taxon>Saccharospirillaceae</taxon>
        <taxon>Saccharospirillum</taxon>
    </lineage>
</organism>
<dbReference type="InterPro" id="IPR050740">
    <property type="entry name" value="Aldehyde_DH_Superfamily"/>
</dbReference>
<comment type="similarity">
    <text evidence="1 4">Belongs to the aldehyde dehydrogenase family.</text>
</comment>
<dbReference type="PANTHER" id="PTHR43353:SF5">
    <property type="entry name" value="SUCCINATE-SEMIALDEHYDE DEHYDROGENASE, MITOCHONDRIAL"/>
    <property type="match status" value="1"/>
</dbReference>
<evidence type="ECO:0000256" key="1">
    <source>
        <dbReference type="ARBA" id="ARBA00009986"/>
    </source>
</evidence>
<keyword evidence="7" id="KW-1185">Reference proteome</keyword>
<dbReference type="FunFam" id="3.40.605.10:FF:000005">
    <property type="entry name" value="Succinate-semialdehyde dehydrogenase I"/>
    <property type="match status" value="1"/>
</dbReference>
<evidence type="ECO:0000313" key="6">
    <source>
        <dbReference type="EMBL" id="GGX54748.1"/>
    </source>
</evidence>
<dbReference type="Gene3D" id="3.40.309.10">
    <property type="entry name" value="Aldehyde Dehydrogenase, Chain A, domain 2"/>
    <property type="match status" value="1"/>
</dbReference>
<dbReference type="PANTHER" id="PTHR43353">
    <property type="entry name" value="SUCCINATE-SEMIALDEHYDE DEHYDROGENASE, MITOCHONDRIAL"/>
    <property type="match status" value="1"/>
</dbReference>
<dbReference type="InterPro" id="IPR016162">
    <property type="entry name" value="Ald_DH_N"/>
</dbReference>